<keyword evidence="6" id="KW-0814">Transposable element</keyword>
<proteinExistence type="inferred from homology"/>
<keyword evidence="3 6" id="KW-0815">Transposition</keyword>
<dbReference type="RefSeq" id="WP_279342096.1">
    <property type="nucleotide sequence ID" value="NZ_AP027081.1"/>
</dbReference>
<accession>A0AA48H671</accession>
<sequence length="387" mass="43427">MAELKFEVPEGTVEGLFSQPGGEGFRVLVEAVAQALINTQADAHFGAPWNARGLERPNGYRNGYKARGFQTVAGALDLSIPQARNGGFRPTLFDRWQRSERALLAACGEMVLAGVSNRNVSRLAEEAFGAEVSPSLVSQLVKDLEPAVEAFRTRPLETYPYLIVDARFDKVREGHRVRSRAFLWAAGVNEKGEREVLGWLDWGGETEVAWEALFKDLKARGLKGVDTLVSDAHEGLCQAATKAFPGSSWQECQAHFLRRAIEQVKMADQKAFRADVRAVLHAADRKRAVELLDLLRAHWAEKSPKAVDYVEEHLDSLLAVLDLPEGHHKRLRTTNMVERFNQELKRKSRLVRVWPNAESRERIYGALLMEQHEAWTGLVWMHMGSPA</sequence>
<keyword evidence="4 6" id="KW-0238">DNA-binding</keyword>
<keyword evidence="5 6" id="KW-0233">DNA recombination</keyword>
<evidence type="ECO:0000256" key="6">
    <source>
        <dbReference type="RuleBase" id="RU365089"/>
    </source>
</evidence>
<dbReference type="Proteomes" id="UP001228113">
    <property type="component" value="Chromosome"/>
</dbReference>
<dbReference type="GO" id="GO:0003677">
    <property type="term" value="F:DNA binding"/>
    <property type="evidence" value="ECO:0007669"/>
    <property type="project" value="UniProtKB-UniRule"/>
</dbReference>
<dbReference type="AlphaFoldDB" id="A0AA48H671"/>
<keyword evidence="8" id="KW-1185">Reference proteome</keyword>
<dbReference type="KEGG" id="msea:METESE_16660"/>
<dbReference type="NCBIfam" id="NF033543">
    <property type="entry name" value="transpos_IS256"/>
    <property type="match status" value="1"/>
</dbReference>
<dbReference type="PANTHER" id="PTHR33217:SF7">
    <property type="entry name" value="TRANSPOSASE FOR INSERTION SEQUENCE ELEMENT IS1081"/>
    <property type="match status" value="1"/>
</dbReference>
<evidence type="ECO:0000313" key="8">
    <source>
        <dbReference type="Proteomes" id="UP001228113"/>
    </source>
</evidence>
<evidence type="ECO:0000256" key="2">
    <source>
        <dbReference type="ARBA" id="ARBA00010961"/>
    </source>
</evidence>
<dbReference type="PANTHER" id="PTHR33217">
    <property type="entry name" value="TRANSPOSASE FOR INSERTION SEQUENCE ELEMENT IS1081"/>
    <property type="match status" value="1"/>
</dbReference>
<dbReference type="GO" id="GO:0006313">
    <property type="term" value="P:DNA transposition"/>
    <property type="evidence" value="ECO:0007669"/>
    <property type="project" value="UniProtKB-UniRule"/>
</dbReference>
<evidence type="ECO:0000313" key="7">
    <source>
        <dbReference type="EMBL" id="BDU76708.1"/>
    </source>
</evidence>
<dbReference type="GO" id="GO:0004803">
    <property type="term" value="F:transposase activity"/>
    <property type="evidence" value="ECO:0007669"/>
    <property type="project" value="UniProtKB-UniRule"/>
</dbReference>
<organism evidence="7 8">
    <name type="scientific">Mesoterricola sediminis</name>
    <dbReference type="NCBI Taxonomy" id="2927980"/>
    <lineage>
        <taxon>Bacteria</taxon>
        <taxon>Pseudomonadati</taxon>
        <taxon>Acidobacteriota</taxon>
        <taxon>Holophagae</taxon>
        <taxon>Holophagales</taxon>
        <taxon>Holophagaceae</taxon>
        <taxon>Mesoterricola</taxon>
    </lineage>
</organism>
<gene>
    <name evidence="7" type="ORF">METESE_16660</name>
</gene>
<comment type="similarity">
    <text evidence="2 6">Belongs to the transposase mutator family.</text>
</comment>
<comment type="function">
    <text evidence="1 6">Required for the transposition of the insertion element.</text>
</comment>
<dbReference type="Pfam" id="PF00872">
    <property type="entry name" value="Transposase_mut"/>
    <property type="match status" value="1"/>
</dbReference>
<dbReference type="PROSITE" id="PS01007">
    <property type="entry name" value="TRANSPOSASE_MUTATOR"/>
    <property type="match status" value="1"/>
</dbReference>
<name>A0AA48H671_9BACT</name>
<evidence type="ECO:0000256" key="4">
    <source>
        <dbReference type="ARBA" id="ARBA00023125"/>
    </source>
</evidence>
<evidence type="ECO:0000256" key="3">
    <source>
        <dbReference type="ARBA" id="ARBA00022578"/>
    </source>
</evidence>
<reference evidence="7" key="1">
    <citation type="journal article" date="2023" name="Int. J. Syst. Evol. Microbiol.">
        <title>Mesoterricola silvestris gen. nov., sp. nov., Mesoterricola sediminis sp. nov., Geothrix oryzae sp. nov., Geothrix edaphica sp. nov., Geothrix rubra sp. nov., and Geothrix limicola sp. nov., six novel members of Acidobacteriota isolated from soils.</title>
        <authorList>
            <person name="Itoh H."/>
            <person name="Sugisawa Y."/>
            <person name="Mise K."/>
            <person name="Xu Z."/>
            <person name="Kuniyasu M."/>
            <person name="Ushijima N."/>
            <person name="Kawano K."/>
            <person name="Kobayashi E."/>
            <person name="Shiratori Y."/>
            <person name="Masuda Y."/>
            <person name="Senoo K."/>
        </authorList>
    </citation>
    <scope>NUCLEOTIDE SEQUENCE</scope>
    <source>
        <strain evidence="7">W786</strain>
    </source>
</reference>
<protein>
    <recommendedName>
        <fullName evidence="6">Mutator family transposase</fullName>
    </recommendedName>
</protein>
<dbReference type="InterPro" id="IPR001207">
    <property type="entry name" value="Transposase_mutator"/>
</dbReference>
<evidence type="ECO:0000256" key="1">
    <source>
        <dbReference type="ARBA" id="ARBA00002190"/>
    </source>
</evidence>
<evidence type="ECO:0000256" key="5">
    <source>
        <dbReference type="ARBA" id="ARBA00023172"/>
    </source>
</evidence>
<dbReference type="EMBL" id="AP027081">
    <property type="protein sequence ID" value="BDU76708.1"/>
    <property type="molecule type" value="Genomic_DNA"/>
</dbReference>